<keyword evidence="3" id="KW-1185">Reference proteome</keyword>
<accession>A0A5M9K499</accession>
<sequence>MYLSKHLKIWWRLWRGVLPNDNLPRTSALQWWPENIHILQRKAYQYSTWAYINLNSSLFHGIGDGDIDSMEKISMKATNKKRKCLILVHSERYLLESASYPRDFSITKTLFIYISLHIPHLLLLYSILYPIAISLPFTLYSNR</sequence>
<proteinExistence type="predicted"/>
<dbReference type="Proteomes" id="UP000322873">
    <property type="component" value="Unassembled WGS sequence"/>
</dbReference>
<keyword evidence="1" id="KW-0812">Transmembrane</keyword>
<evidence type="ECO:0000313" key="3">
    <source>
        <dbReference type="Proteomes" id="UP000322873"/>
    </source>
</evidence>
<evidence type="ECO:0000256" key="1">
    <source>
        <dbReference type="SAM" id="Phobius"/>
    </source>
</evidence>
<keyword evidence="1" id="KW-0472">Membrane</keyword>
<keyword evidence="1" id="KW-1133">Transmembrane helix</keyword>
<dbReference type="EMBL" id="VICG01000002">
    <property type="protein sequence ID" value="KAA8574986.1"/>
    <property type="molecule type" value="Genomic_DNA"/>
</dbReference>
<comment type="caution">
    <text evidence="2">The sequence shown here is derived from an EMBL/GenBank/DDBJ whole genome shotgun (WGS) entry which is preliminary data.</text>
</comment>
<organism evidence="2 3">
    <name type="scientific">Monilinia fructicola</name>
    <name type="common">Brown rot fungus</name>
    <name type="synonym">Ciboria fructicola</name>
    <dbReference type="NCBI Taxonomy" id="38448"/>
    <lineage>
        <taxon>Eukaryota</taxon>
        <taxon>Fungi</taxon>
        <taxon>Dikarya</taxon>
        <taxon>Ascomycota</taxon>
        <taxon>Pezizomycotina</taxon>
        <taxon>Leotiomycetes</taxon>
        <taxon>Helotiales</taxon>
        <taxon>Sclerotiniaceae</taxon>
        <taxon>Monilinia</taxon>
    </lineage>
</organism>
<dbReference type="AlphaFoldDB" id="A0A5M9K499"/>
<name>A0A5M9K499_MONFR</name>
<evidence type="ECO:0000313" key="2">
    <source>
        <dbReference type="EMBL" id="KAA8574986.1"/>
    </source>
</evidence>
<protein>
    <submittedName>
        <fullName evidence="2">Uncharacterized protein</fullName>
    </submittedName>
</protein>
<feature type="transmembrane region" description="Helical" evidence="1">
    <location>
        <begin position="110"/>
        <end position="133"/>
    </location>
</feature>
<reference evidence="2 3" key="1">
    <citation type="submission" date="2019-06" db="EMBL/GenBank/DDBJ databases">
        <title>Genome Sequence of the Brown Rot Fungal Pathogen Monilinia fructicola.</title>
        <authorList>
            <person name="De Miccolis Angelini R.M."/>
            <person name="Landi L."/>
            <person name="Abate D."/>
            <person name="Pollastro S."/>
            <person name="Romanazzi G."/>
            <person name="Faretra F."/>
        </authorList>
    </citation>
    <scope>NUCLEOTIDE SEQUENCE [LARGE SCALE GENOMIC DNA]</scope>
    <source>
        <strain evidence="2 3">Mfrc123</strain>
    </source>
</reference>
<gene>
    <name evidence="2" type="ORF">EYC84_004212</name>
</gene>